<keyword evidence="4" id="KW-0378">Hydrolase</keyword>
<dbReference type="InterPro" id="IPR051673">
    <property type="entry name" value="SSDNA_exonuclease_RecJ"/>
</dbReference>
<feature type="domain" description="RecJ OB" evidence="8">
    <location>
        <begin position="498"/>
        <end position="607"/>
    </location>
</feature>
<evidence type="ECO:0000259" key="8">
    <source>
        <dbReference type="Pfam" id="PF17768"/>
    </source>
</evidence>
<feature type="domain" description="DDH" evidence="6">
    <location>
        <begin position="112"/>
        <end position="237"/>
    </location>
</feature>
<dbReference type="InterPro" id="IPR041122">
    <property type="entry name" value="RecJ_OB"/>
</dbReference>
<dbReference type="PANTHER" id="PTHR30255:SF2">
    <property type="entry name" value="SINGLE-STRANDED-DNA-SPECIFIC EXONUCLEASE RECJ"/>
    <property type="match status" value="1"/>
</dbReference>
<proteinExistence type="inferred from homology"/>
<dbReference type="Pfam" id="PF02272">
    <property type="entry name" value="DHHA1"/>
    <property type="match status" value="1"/>
</dbReference>
<dbReference type="SUPFAM" id="SSF64182">
    <property type="entry name" value="DHH phosphoesterases"/>
    <property type="match status" value="1"/>
</dbReference>
<evidence type="ECO:0000259" key="7">
    <source>
        <dbReference type="Pfam" id="PF02272"/>
    </source>
</evidence>
<evidence type="ECO:0000313" key="10">
    <source>
        <dbReference type="Proteomes" id="UP000256900"/>
    </source>
</evidence>
<dbReference type="InterPro" id="IPR003156">
    <property type="entry name" value="DHHA1_dom"/>
</dbReference>
<dbReference type="Gene3D" id="3.10.310.30">
    <property type="match status" value="1"/>
</dbReference>
<keyword evidence="3" id="KW-0540">Nuclease</keyword>
<dbReference type="NCBIfam" id="TIGR00644">
    <property type="entry name" value="recJ"/>
    <property type="match status" value="1"/>
</dbReference>
<dbReference type="EMBL" id="QUMO01000003">
    <property type="protein sequence ID" value="REF86065.1"/>
    <property type="molecule type" value="Genomic_DNA"/>
</dbReference>
<accession>A0A3D9YU80</accession>
<dbReference type="GO" id="GO:0006310">
    <property type="term" value="P:DNA recombination"/>
    <property type="evidence" value="ECO:0007669"/>
    <property type="project" value="InterPro"/>
</dbReference>
<evidence type="ECO:0000256" key="3">
    <source>
        <dbReference type="ARBA" id="ARBA00022722"/>
    </source>
</evidence>
<dbReference type="InterPro" id="IPR004610">
    <property type="entry name" value="RecJ"/>
</dbReference>
<dbReference type="OrthoDB" id="9809852at2"/>
<sequence length="618" mass="64663">MIRRGVNQPLLSTQNLTPAPGRPLLGVMRSALDRPWRERLDAGGMARALAMTQVHGHPELLARVLAGRGVPMDEAALYLDPTLRRLLPDPSRLADMDAAAARLAAAVRAGEKIAIFGDYDVDGAASAALLGDFLKAAGTPYQIHIPDRIFEGYGPNVQAIAMLADAGAKLLVCVDCGTTSHAPLEEARRRGLDVIVLDHHQAPEQLPPAIVVNPNRQDDLSGLGQLCAAGVVFLTLIAVNRLLRAQNFWDDARPEPDLLLGLDLVALATVADVAPLTGLNRALVVKGLALMRARGRPGLAALFDVAGAGGPPTAQHLGFLIGPRINAGGRIGDAALGAKLLGHRDPLAARQIAEELNRLNRERQTVEIATLEIATAEALAAADRAGEGAAVLVAGEGWHSGVVGLVAARLKEKFRRPAFAITFEGDIGTGSGRSIAGVDIGKVVRQAVEAGLLVKGGGHAMAAGVTLRRERLAEFAAFLESAIAENVAAARAAEALLVDAMLTAAGANLALHAILEKAGPFGSGNPEPVFVFPAHRLVDVMPVGQGHLRWRAQSADGASLEGILFRAAEEPLGRALVSARGQAVHLAGSLVLDRWNGRERIQLRLLDLALAETGTGTA</sequence>
<dbReference type="GO" id="GO:0006281">
    <property type="term" value="P:DNA repair"/>
    <property type="evidence" value="ECO:0007669"/>
    <property type="project" value="InterPro"/>
</dbReference>
<comment type="caution">
    <text evidence="9">The sequence shown here is derived from an EMBL/GenBank/DDBJ whole genome shotgun (WGS) entry which is preliminary data.</text>
</comment>
<evidence type="ECO:0000259" key="6">
    <source>
        <dbReference type="Pfam" id="PF01368"/>
    </source>
</evidence>
<name>A0A3D9YU80_9HYPH</name>
<dbReference type="Proteomes" id="UP000256900">
    <property type="component" value="Unassembled WGS sequence"/>
</dbReference>
<dbReference type="Gene3D" id="3.90.1640.30">
    <property type="match status" value="1"/>
</dbReference>
<keyword evidence="10" id="KW-1185">Reference proteome</keyword>
<organism evidence="9 10">
    <name type="scientific">Methylovirgula ligni</name>
    <dbReference type="NCBI Taxonomy" id="569860"/>
    <lineage>
        <taxon>Bacteria</taxon>
        <taxon>Pseudomonadati</taxon>
        <taxon>Pseudomonadota</taxon>
        <taxon>Alphaproteobacteria</taxon>
        <taxon>Hyphomicrobiales</taxon>
        <taxon>Beijerinckiaceae</taxon>
        <taxon>Methylovirgula</taxon>
    </lineage>
</organism>
<reference evidence="9 10" key="1">
    <citation type="submission" date="2018-08" db="EMBL/GenBank/DDBJ databases">
        <title>Genomic Encyclopedia of Type Strains, Phase IV (KMG-IV): sequencing the most valuable type-strain genomes for metagenomic binning, comparative biology and taxonomic classification.</title>
        <authorList>
            <person name="Goeker M."/>
        </authorList>
    </citation>
    <scope>NUCLEOTIDE SEQUENCE [LARGE SCALE GENOMIC DNA]</scope>
    <source>
        <strain evidence="9 10">BW863</strain>
    </source>
</reference>
<evidence type="ECO:0000256" key="5">
    <source>
        <dbReference type="ARBA" id="ARBA00022839"/>
    </source>
</evidence>
<evidence type="ECO:0000256" key="2">
    <source>
        <dbReference type="ARBA" id="ARBA00019841"/>
    </source>
</evidence>
<evidence type="ECO:0000313" key="9">
    <source>
        <dbReference type="EMBL" id="REF86065.1"/>
    </source>
</evidence>
<keyword evidence="5 9" id="KW-0269">Exonuclease</keyword>
<protein>
    <recommendedName>
        <fullName evidence="2">Single-stranded-DNA-specific exonuclease RecJ</fullName>
    </recommendedName>
</protein>
<feature type="domain" description="DHHA1" evidence="7">
    <location>
        <begin position="390"/>
        <end position="484"/>
    </location>
</feature>
<dbReference type="InterPro" id="IPR038763">
    <property type="entry name" value="DHH_sf"/>
</dbReference>
<dbReference type="InterPro" id="IPR001667">
    <property type="entry name" value="DDH_dom"/>
</dbReference>
<dbReference type="Pfam" id="PF01368">
    <property type="entry name" value="DHH"/>
    <property type="match status" value="1"/>
</dbReference>
<comment type="similarity">
    <text evidence="1">Belongs to the RecJ family.</text>
</comment>
<evidence type="ECO:0000256" key="4">
    <source>
        <dbReference type="ARBA" id="ARBA00022801"/>
    </source>
</evidence>
<dbReference type="Pfam" id="PF17768">
    <property type="entry name" value="RecJ_OB"/>
    <property type="match status" value="1"/>
</dbReference>
<dbReference type="AlphaFoldDB" id="A0A3D9YU80"/>
<gene>
    <name evidence="9" type="ORF">DES32_2110</name>
</gene>
<dbReference type="GO" id="GO:0008409">
    <property type="term" value="F:5'-3' exonuclease activity"/>
    <property type="evidence" value="ECO:0007669"/>
    <property type="project" value="InterPro"/>
</dbReference>
<dbReference type="GO" id="GO:0003676">
    <property type="term" value="F:nucleic acid binding"/>
    <property type="evidence" value="ECO:0007669"/>
    <property type="project" value="InterPro"/>
</dbReference>
<dbReference type="PANTHER" id="PTHR30255">
    <property type="entry name" value="SINGLE-STRANDED-DNA-SPECIFIC EXONUCLEASE RECJ"/>
    <property type="match status" value="1"/>
</dbReference>
<evidence type="ECO:0000256" key="1">
    <source>
        <dbReference type="ARBA" id="ARBA00005915"/>
    </source>
</evidence>